<reference evidence="2" key="1">
    <citation type="submission" date="2018-07" db="EMBL/GenBank/DDBJ databases">
        <authorList>
            <person name="Quirk P.G."/>
            <person name="Krulwich T.A."/>
        </authorList>
    </citation>
    <scope>NUCLEOTIDE SEQUENCE</scope>
</reference>
<feature type="compositionally biased region" description="Basic and acidic residues" evidence="1">
    <location>
        <begin position="248"/>
        <end position="259"/>
    </location>
</feature>
<feature type="compositionally biased region" description="Basic and acidic residues" evidence="1">
    <location>
        <begin position="30"/>
        <end position="47"/>
    </location>
</feature>
<feature type="region of interest" description="Disordered" evidence="1">
    <location>
        <begin position="401"/>
        <end position="420"/>
    </location>
</feature>
<gene>
    <name evidence="2" type="primary">CSON012654</name>
</gene>
<name>A0A336M6M9_CULSO</name>
<feature type="region of interest" description="Disordered" evidence="1">
    <location>
        <begin position="150"/>
        <end position="179"/>
    </location>
</feature>
<dbReference type="OMA" id="ETEMIIR"/>
<feature type="compositionally biased region" description="Basic residues" evidence="1">
    <location>
        <begin position="885"/>
        <end position="895"/>
    </location>
</feature>
<accession>A0A336M6M9</accession>
<organism evidence="2">
    <name type="scientific">Culicoides sonorensis</name>
    <name type="common">Biting midge</name>
    <dbReference type="NCBI Taxonomy" id="179676"/>
    <lineage>
        <taxon>Eukaryota</taxon>
        <taxon>Metazoa</taxon>
        <taxon>Ecdysozoa</taxon>
        <taxon>Arthropoda</taxon>
        <taxon>Hexapoda</taxon>
        <taxon>Insecta</taxon>
        <taxon>Pterygota</taxon>
        <taxon>Neoptera</taxon>
        <taxon>Endopterygota</taxon>
        <taxon>Diptera</taxon>
        <taxon>Nematocera</taxon>
        <taxon>Chironomoidea</taxon>
        <taxon>Ceratopogonidae</taxon>
        <taxon>Ceratopogoninae</taxon>
        <taxon>Culicoides</taxon>
        <taxon>Monoculicoides</taxon>
    </lineage>
</organism>
<proteinExistence type="predicted"/>
<feature type="compositionally biased region" description="Basic and acidic residues" evidence="1">
    <location>
        <begin position="807"/>
        <end position="819"/>
    </location>
</feature>
<feature type="region of interest" description="Disordered" evidence="1">
    <location>
        <begin position="231"/>
        <end position="262"/>
    </location>
</feature>
<protein>
    <submittedName>
        <fullName evidence="2">CSON012654 protein</fullName>
    </submittedName>
</protein>
<evidence type="ECO:0000313" key="2">
    <source>
        <dbReference type="EMBL" id="SSX25670.1"/>
    </source>
</evidence>
<dbReference type="EMBL" id="UFQT01000608">
    <property type="protein sequence ID" value="SSX25670.1"/>
    <property type="molecule type" value="Genomic_DNA"/>
</dbReference>
<sequence>MKTRNRTIDVQNLLGISTRSKRVSKKKIPSKNDENMSKVVDVSDKENAQNQRKLQSQNLKRRQILSPLKAKSGQSPVKLKNIVISPLNVLSIRRTAPEATSTPHPVRRSLFSDCVEEENVPKDPDPIILSDSDCTDTEVDLTVLSDSDCTDVEVQPQRSTDNNKKRVRKKRVESNPIIKQSKRTIKPTLKALNSPMHRKFFATPRIETCIEDPLSKHVKLNKKGEPVVEVPSRKVLTEAQTKSKKNKKNPEISKDDAKRMPAPVVPVKKTRVKRAVRLYSEPKPVPKNVETVPKYRQELEQQEKITKTLQRSDSAMGDDDIYNFHPSQEIIEEPQKEDSYIKELIVKLKKRKKPIRRRKNVKTKNHEKEQELVTNNEQSVIEIQDEPKNKVDSVMERIRKRLSEKNPRHPVSGPRESTNRKSVTFQIENESLVQDFNQENVPLAHSSVILNRSTNIQNKSVATPEISMMLPPIVTPELNNSSRVICDPVPGTSTGGWTTPGQKTAQHAKTPHKMKFNRTLNQSVLQSSANRSINSPNSPWRVNEEANVPRTKYFCLSKDLLPSYSSDVIVKDTIPFVPDRNSTAMESNANNSFHNSSDAENIAPDPVDKSAIVRPTAKRVPLGAIEISDVIATPEKHHHQPLLQSPLVRHSITNDQIQAQQRKRPQIEIISNVPVAGQRYRLTGDRLVVEPTNKSHDSSNDQSCSGTSDVSDCFGFDISATIDEIPEEEVSQSDLKEKLKRLKHVFPLEKSVSQDVEMPVLFKSPMKQTNTLRDMFDLNMSAKKTKNKESEQKSDDQKNISSESDSDERVQDISTKDEGTTVTQTESIPIKLFDDPEDVTVKKLPDINRRSYAGRQKRKRVHYSDYETSSSETENHDYDDEGISNKHRHKRKKRAKPDIEKTEEFQEFVNEFNSMCDEVEKYELVIEPIE</sequence>
<feature type="compositionally biased region" description="Basic and acidic residues" evidence="1">
    <location>
        <begin position="787"/>
        <end position="798"/>
    </location>
</feature>
<feature type="region of interest" description="Disordered" evidence="1">
    <location>
        <begin position="843"/>
        <end position="898"/>
    </location>
</feature>
<dbReference type="AlphaFoldDB" id="A0A336M6M9"/>
<feature type="region of interest" description="Disordered" evidence="1">
    <location>
        <begin position="783"/>
        <end position="829"/>
    </location>
</feature>
<dbReference type="VEuPathDB" id="VectorBase:CSON012654"/>
<evidence type="ECO:0000256" key="1">
    <source>
        <dbReference type="SAM" id="MobiDB-lite"/>
    </source>
</evidence>
<feature type="compositionally biased region" description="Basic residues" evidence="1">
    <location>
        <begin position="19"/>
        <end position="29"/>
    </location>
</feature>
<feature type="compositionally biased region" description="Polar residues" evidence="1">
    <location>
        <begin position="48"/>
        <end position="57"/>
    </location>
</feature>
<feature type="region of interest" description="Disordered" evidence="1">
    <location>
        <begin position="19"/>
        <end position="57"/>
    </location>
</feature>